<comment type="cofactor">
    <cofactor evidence="2">
        <name>Mg(2+)</name>
        <dbReference type="ChEBI" id="CHEBI:18420"/>
    </cofactor>
</comment>
<reference evidence="8" key="1">
    <citation type="journal article" date="2018" name="Genome Res.">
        <title>The genomic architecture and molecular evolution of ant odorant receptors.</title>
        <authorList>
            <person name="McKenzie S.K."/>
            <person name="Kronauer D.J.C."/>
        </authorList>
    </citation>
    <scope>NUCLEOTIDE SEQUENCE [LARGE SCALE GENOMIC DNA]</scope>
    <source>
        <strain evidence="8">Clonal line C1</strain>
    </source>
</reference>
<dbReference type="SUPFAM" id="SSF81631">
    <property type="entry name" value="PAP/OAS1 substrate-binding domain"/>
    <property type="match status" value="1"/>
</dbReference>
<keyword evidence="3" id="KW-0808">Transferase</keyword>
<evidence type="ECO:0000256" key="4">
    <source>
        <dbReference type="ARBA" id="ARBA00022723"/>
    </source>
</evidence>
<comment type="cofactor">
    <cofactor evidence="1">
        <name>Mn(2+)</name>
        <dbReference type="ChEBI" id="CHEBI:29035"/>
    </cofactor>
</comment>
<keyword evidence="5" id="KW-0460">Magnesium</keyword>
<dbReference type="GO" id="GO:0031123">
    <property type="term" value="P:RNA 3'-end processing"/>
    <property type="evidence" value="ECO:0007669"/>
    <property type="project" value="TreeGrafter"/>
</dbReference>
<dbReference type="InterPro" id="IPR002058">
    <property type="entry name" value="PAP_assoc"/>
</dbReference>
<evidence type="ECO:0000256" key="1">
    <source>
        <dbReference type="ARBA" id="ARBA00001936"/>
    </source>
</evidence>
<evidence type="ECO:0000313" key="8">
    <source>
        <dbReference type="EMBL" id="RLU15534.1"/>
    </source>
</evidence>
<evidence type="ECO:0000259" key="7">
    <source>
        <dbReference type="Pfam" id="PF03828"/>
    </source>
</evidence>
<keyword evidence="4" id="KW-0479">Metal-binding</keyword>
<evidence type="ECO:0000256" key="5">
    <source>
        <dbReference type="ARBA" id="ARBA00022842"/>
    </source>
</evidence>
<dbReference type="Pfam" id="PF03828">
    <property type="entry name" value="PAP_assoc"/>
    <property type="match status" value="1"/>
</dbReference>
<sequence>MEEIQRDDNISSDAPVKQHLISSRKRDAQNGPARNKTKQNGAFTEGKTTRKKKHLPLTLFQASTVPVTDNGVNNNVSVLTATSDMVPTPNGNVKKLKNGNNVCKDTSQILKENNSQVVECGIKVRKRRKKTKNGLNSSAKENVRANVTTNNAGDKASKQITSNGDCNDASAKEATVQTSTIAKHEATDDKRNKDTSTHQKYTYSRINYEFHEANHAIIDTFAIALDFFLRNDNKKCYCLVCDTTLRMQSDDVRRHLGRHIRSKRHIQLLSMMIEDEKRSVSNGESFSKLVLAREYMTSNDDFVKCLLCENKDLCSTVKKNEQSLREHIASNAHRDAKGSWEVPIKNMLQQMHIQFQSRYNAKKYCCEFCNYQTPSELYFVKHLHVPYHVTRLMDIPDHTNKFKFYFCNACLIMWFGSADTSDQHFELMEHKNRMMYGPDINDLPDQVVQFLTMSGLNAEVLLERSNRVKCHDEMRKYVLYSFETDLRKYIPNIRAYPFGSRISDLGFPESDIDIFLDCSWEVGVSYDFRVNGLNHTFEELLLGFFLFYGDFKYKKQVICPLLGRPVQKDTFVKLSDLPQEMAPYVAYMHTGTQEELPQAFFVSPLCVQDPFDLSHNLTKALNNKELKIFWNNCTASAQILKTTLPNLRSPLMPYSD</sequence>
<comment type="caution">
    <text evidence="8">The sequence shown here is derived from an EMBL/GenBank/DDBJ whole genome shotgun (WGS) entry which is preliminary data.</text>
</comment>
<dbReference type="OrthoDB" id="407432at2759"/>
<dbReference type="GO" id="GO:0046872">
    <property type="term" value="F:metal ion binding"/>
    <property type="evidence" value="ECO:0007669"/>
    <property type="project" value="UniProtKB-KW"/>
</dbReference>
<dbReference type="PANTHER" id="PTHR12271:SF66">
    <property type="entry name" value="TERMINAL URIDYLYLTRANSFERASE TAILOR"/>
    <property type="match status" value="1"/>
</dbReference>
<feature type="domain" description="PAP-associated" evidence="7">
    <location>
        <begin position="539"/>
        <end position="615"/>
    </location>
</feature>
<dbReference type="Gene3D" id="1.10.1410.10">
    <property type="match status" value="1"/>
</dbReference>
<dbReference type="EMBL" id="QOIP01000013">
    <property type="protein sequence ID" value="RLU15534.1"/>
    <property type="molecule type" value="Genomic_DNA"/>
</dbReference>
<evidence type="ECO:0000256" key="2">
    <source>
        <dbReference type="ARBA" id="ARBA00001946"/>
    </source>
</evidence>
<dbReference type="GO" id="GO:0050265">
    <property type="term" value="F:RNA uridylyltransferase activity"/>
    <property type="evidence" value="ECO:0007669"/>
    <property type="project" value="TreeGrafter"/>
</dbReference>
<proteinExistence type="predicted"/>
<name>A0A3L8D5M3_OOCBI</name>
<organism evidence="8">
    <name type="scientific">Ooceraea biroi</name>
    <name type="common">Clonal raider ant</name>
    <name type="synonym">Cerapachys biroi</name>
    <dbReference type="NCBI Taxonomy" id="2015173"/>
    <lineage>
        <taxon>Eukaryota</taxon>
        <taxon>Metazoa</taxon>
        <taxon>Ecdysozoa</taxon>
        <taxon>Arthropoda</taxon>
        <taxon>Hexapoda</taxon>
        <taxon>Insecta</taxon>
        <taxon>Pterygota</taxon>
        <taxon>Neoptera</taxon>
        <taxon>Endopterygota</taxon>
        <taxon>Hymenoptera</taxon>
        <taxon>Apocrita</taxon>
        <taxon>Aculeata</taxon>
        <taxon>Formicoidea</taxon>
        <taxon>Formicidae</taxon>
        <taxon>Dorylinae</taxon>
        <taxon>Ooceraea</taxon>
    </lineage>
</organism>
<evidence type="ECO:0000256" key="3">
    <source>
        <dbReference type="ARBA" id="ARBA00022679"/>
    </source>
</evidence>
<accession>A0A3L8D5M3</accession>
<dbReference type="PANTHER" id="PTHR12271">
    <property type="entry name" value="POLY A POLYMERASE CID PAP -RELATED"/>
    <property type="match status" value="1"/>
</dbReference>
<reference evidence="8" key="2">
    <citation type="submission" date="2018-07" db="EMBL/GenBank/DDBJ databases">
        <authorList>
            <person name="Mckenzie S.K."/>
            <person name="Kronauer D.J.C."/>
        </authorList>
    </citation>
    <scope>NUCLEOTIDE SEQUENCE</scope>
    <source>
        <strain evidence="8">Clonal line C1</strain>
    </source>
</reference>
<dbReference type="InterPro" id="IPR043519">
    <property type="entry name" value="NT_sf"/>
</dbReference>
<dbReference type="AlphaFoldDB" id="A0A3L8D5M3"/>
<dbReference type="SUPFAM" id="SSF81301">
    <property type="entry name" value="Nucleotidyltransferase"/>
    <property type="match status" value="1"/>
</dbReference>
<gene>
    <name evidence="8" type="ORF">DMN91_012528</name>
</gene>
<evidence type="ECO:0000256" key="6">
    <source>
        <dbReference type="SAM" id="MobiDB-lite"/>
    </source>
</evidence>
<dbReference type="Proteomes" id="UP000279307">
    <property type="component" value="Chromosome 13"/>
</dbReference>
<feature type="region of interest" description="Disordered" evidence="6">
    <location>
        <begin position="1"/>
        <end position="50"/>
    </location>
</feature>
<protein>
    <recommendedName>
        <fullName evidence="7">PAP-associated domain-containing protein</fullName>
    </recommendedName>
</protein>